<gene>
    <name evidence="4" type="ORF">ACE41H_24415</name>
</gene>
<proteinExistence type="predicted"/>
<dbReference type="EMBL" id="JBHHMI010000046">
    <property type="protein sequence ID" value="MFB5269904.1"/>
    <property type="molecule type" value="Genomic_DNA"/>
</dbReference>
<evidence type="ECO:0000259" key="2">
    <source>
        <dbReference type="Pfam" id="PF11258"/>
    </source>
</evidence>
<name>A0ABV5B2K4_9BACL</name>
<dbReference type="Pfam" id="PF11258">
    <property type="entry name" value="DUF3048"/>
    <property type="match status" value="1"/>
</dbReference>
<accession>A0ABV5B2K4</accession>
<dbReference type="Gene3D" id="3.50.90.10">
    <property type="entry name" value="YerB-like"/>
    <property type="match status" value="1"/>
</dbReference>
<evidence type="ECO:0000256" key="1">
    <source>
        <dbReference type="SAM" id="MobiDB-lite"/>
    </source>
</evidence>
<dbReference type="Proteomes" id="UP001580346">
    <property type="component" value="Unassembled WGS sequence"/>
</dbReference>
<protein>
    <submittedName>
        <fullName evidence="4">DUF3048 domain-containing protein</fullName>
    </submittedName>
</protein>
<evidence type="ECO:0000313" key="5">
    <source>
        <dbReference type="Proteomes" id="UP001580346"/>
    </source>
</evidence>
<reference evidence="4 5" key="1">
    <citation type="submission" date="2024-09" db="EMBL/GenBank/DDBJ databases">
        <title>Paenibacillus zeirhizospherea sp. nov., isolated from surface of the maize (Zea mays) roots in a horticulture field, Hungary.</title>
        <authorList>
            <person name="Marton D."/>
            <person name="Farkas M."/>
            <person name="Bedics A."/>
            <person name="Toth E."/>
            <person name="Tancsics A."/>
            <person name="Boka K."/>
            <person name="Maroti G."/>
            <person name="Kriszt B."/>
            <person name="Cserhati M."/>
        </authorList>
    </citation>
    <scope>NUCLEOTIDE SEQUENCE [LARGE SCALE GENOMIC DNA]</scope>
    <source>
        <strain evidence="4 5">KCTC 33519</strain>
    </source>
</reference>
<comment type="caution">
    <text evidence="4">The sequence shown here is derived from an EMBL/GenBank/DDBJ whole genome shotgun (WGS) entry which is preliminary data.</text>
</comment>
<feature type="domain" description="DUF3048" evidence="3">
    <location>
        <begin position="229"/>
        <end position="338"/>
    </location>
</feature>
<organism evidence="4 5">
    <name type="scientific">Paenibacillus enshidis</name>
    <dbReference type="NCBI Taxonomy" id="1458439"/>
    <lineage>
        <taxon>Bacteria</taxon>
        <taxon>Bacillati</taxon>
        <taxon>Bacillota</taxon>
        <taxon>Bacilli</taxon>
        <taxon>Bacillales</taxon>
        <taxon>Paenibacillaceae</taxon>
        <taxon>Paenibacillus</taxon>
    </lineage>
</organism>
<dbReference type="RefSeq" id="WP_375358173.1">
    <property type="nucleotide sequence ID" value="NZ_JBHHMI010000046.1"/>
</dbReference>
<dbReference type="InterPro" id="IPR023158">
    <property type="entry name" value="YerB-like_sf"/>
</dbReference>
<dbReference type="InterPro" id="IPR035328">
    <property type="entry name" value="DUF3048_C"/>
</dbReference>
<dbReference type="Pfam" id="PF17479">
    <property type="entry name" value="DUF3048_C"/>
    <property type="match status" value="1"/>
</dbReference>
<dbReference type="InterPro" id="IPR021416">
    <property type="entry name" value="DUF3048_N"/>
</dbReference>
<evidence type="ECO:0000259" key="3">
    <source>
        <dbReference type="Pfam" id="PF17479"/>
    </source>
</evidence>
<dbReference type="PROSITE" id="PS51257">
    <property type="entry name" value="PROKAR_LIPOPROTEIN"/>
    <property type="match status" value="1"/>
</dbReference>
<keyword evidence="5" id="KW-1185">Reference proteome</keyword>
<feature type="region of interest" description="Disordered" evidence="1">
    <location>
        <begin position="27"/>
        <end position="55"/>
    </location>
</feature>
<sequence>MIRLSKNTVCGTLALFAIIGLTSCSPQEEAPPQAPPVVMEDPAPEPVEPQAETEPKYTAPLTGLAIDEPSDQRPLAVMINNAPAARPQSGLSGADIVYEVLAEGGITRLVAFFQSGGGEVNIGPVRSIRPYLIELAESYGALPVHAGGSNDAYDLFQHQGKQHLDEITNAGPSFWRSKDRKAPHNLYTSLPKLLEGADKRGYPTSSNVPEYTFAKPEPMTDGEQVTAFDIRFLLQSYRVSYTYDEDKQIYLRSVNGEPHIDLNNGEPLSAANVVVMSTGHQVLDDVGRLAVDLDSGGDALIFREGRMIQGTWKHANGDIIRFYEGNAEISLVPGQTYIHIVPNEQPLDGHVSITQPAQLNTENQG</sequence>
<evidence type="ECO:0000313" key="4">
    <source>
        <dbReference type="EMBL" id="MFB5269904.1"/>
    </source>
</evidence>
<dbReference type="SUPFAM" id="SSF159774">
    <property type="entry name" value="YerB-like"/>
    <property type="match status" value="1"/>
</dbReference>
<feature type="domain" description="DUF3048" evidence="2">
    <location>
        <begin position="61"/>
        <end position="202"/>
    </location>
</feature>